<name>A0A1E3VV95_9HYPH</name>
<proteinExistence type="predicted"/>
<dbReference type="InterPro" id="IPR008840">
    <property type="entry name" value="Sipho_Gp157"/>
</dbReference>
<keyword evidence="1" id="KW-0175">Coiled coil</keyword>
<dbReference type="Pfam" id="PF05565">
    <property type="entry name" value="Sipho_Gp157"/>
    <property type="match status" value="1"/>
</dbReference>
<reference evidence="2 3" key="1">
    <citation type="journal article" date="2016" name="Environ. Microbiol.">
        <title>New Methyloceanibacter diversity from North Sea sediments includes methanotroph containing solely the soluble methane monooxygenase.</title>
        <authorList>
            <person name="Vekeman B."/>
            <person name="Kerckhof F.M."/>
            <person name="Cremers G."/>
            <person name="de Vos P."/>
            <person name="Vandamme P."/>
            <person name="Boon N."/>
            <person name="Op den Camp H.J."/>
            <person name="Heylen K."/>
        </authorList>
    </citation>
    <scope>NUCLEOTIDE SEQUENCE [LARGE SCALE GENOMIC DNA]</scope>
    <source>
        <strain evidence="2 3">R-67175</strain>
    </source>
</reference>
<accession>A0A1E3VV95</accession>
<gene>
    <name evidence="2" type="ORF">AUC69_12535</name>
</gene>
<comment type="caution">
    <text evidence="2">The sequence shown here is derived from an EMBL/GenBank/DDBJ whole genome shotgun (WGS) entry which is preliminary data.</text>
</comment>
<dbReference type="Proteomes" id="UP000094472">
    <property type="component" value="Unassembled WGS sequence"/>
</dbReference>
<evidence type="ECO:0008006" key="4">
    <source>
        <dbReference type="Google" id="ProtNLM"/>
    </source>
</evidence>
<dbReference type="EMBL" id="LPWF01000026">
    <property type="protein sequence ID" value="ODR97429.1"/>
    <property type="molecule type" value="Genomic_DNA"/>
</dbReference>
<evidence type="ECO:0000313" key="2">
    <source>
        <dbReference type="EMBL" id="ODR97429.1"/>
    </source>
</evidence>
<evidence type="ECO:0000313" key="3">
    <source>
        <dbReference type="Proteomes" id="UP000094472"/>
    </source>
</evidence>
<protein>
    <recommendedName>
        <fullName evidence="4">Siphovirus Gp157 family protein</fullName>
    </recommendedName>
</protein>
<sequence length="173" mass="19261">MEVACMRRQPFTTELPKYQLLKQQLLKDYADLDEETLADTLEGISDLPEMITAVIRSALVDEALHAGLRGRLDEMRERLTRLELRFKRKRELALEAMAEVGLSKIAQPDFTASTRPGTPSLVVVTEGAIPPAYWIPQPPKLDRQAILGELKCGAAIEGAQLSNPKPVLTVRTK</sequence>
<organism evidence="2 3">
    <name type="scientific">Methyloceanibacter superfactus</name>
    <dbReference type="NCBI Taxonomy" id="1774969"/>
    <lineage>
        <taxon>Bacteria</taxon>
        <taxon>Pseudomonadati</taxon>
        <taxon>Pseudomonadota</taxon>
        <taxon>Alphaproteobacteria</taxon>
        <taxon>Hyphomicrobiales</taxon>
        <taxon>Hyphomicrobiaceae</taxon>
        <taxon>Methyloceanibacter</taxon>
    </lineage>
</organism>
<keyword evidence="3" id="KW-1185">Reference proteome</keyword>
<feature type="coiled-coil region" evidence="1">
    <location>
        <begin position="65"/>
        <end position="92"/>
    </location>
</feature>
<evidence type="ECO:0000256" key="1">
    <source>
        <dbReference type="SAM" id="Coils"/>
    </source>
</evidence>
<dbReference type="STRING" id="1774969.AUC69_12535"/>
<dbReference type="AlphaFoldDB" id="A0A1E3VV95"/>